<dbReference type="InterPro" id="IPR036513">
    <property type="entry name" value="STAS_dom_sf"/>
</dbReference>
<evidence type="ECO:0000259" key="1">
    <source>
        <dbReference type="PROSITE" id="PS50801"/>
    </source>
</evidence>
<proteinExistence type="predicted"/>
<dbReference type="InterPro" id="IPR002645">
    <property type="entry name" value="STAS_dom"/>
</dbReference>
<name>A0A8B6X866_9BURK</name>
<dbReference type="Gene3D" id="3.30.750.24">
    <property type="entry name" value="STAS domain"/>
    <property type="match status" value="1"/>
</dbReference>
<dbReference type="Proteomes" id="UP000675920">
    <property type="component" value="Unplaced"/>
</dbReference>
<evidence type="ECO:0000313" key="3">
    <source>
        <dbReference type="RefSeq" id="WP_034412100.1"/>
    </source>
</evidence>
<organism evidence="2 3">
    <name type="scientific">Derxia gummosa DSM 723</name>
    <dbReference type="NCBI Taxonomy" id="1121388"/>
    <lineage>
        <taxon>Bacteria</taxon>
        <taxon>Pseudomonadati</taxon>
        <taxon>Pseudomonadota</taxon>
        <taxon>Betaproteobacteria</taxon>
        <taxon>Burkholderiales</taxon>
        <taxon>Alcaligenaceae</taxon>
        <taxon>Derxia</taxon>
    </lineage>
</organism>
<feature type="domain" description="STAS" evidence="1">
    <location>
        <begin position="32"/>
        <end position="86"/>
    </location>
</feature>
<dbReference type="AlphaFoldDB" id="A0A8B6X866"/>
<reference evidence="3" key="2">
    <citation type="journal article" date="2011" name="Cell. Physiol. Biochem.">
        <title>STAS domain structure and function.</title>
        <authorList>
            <person name="Sharma A.K."/>
            <person name="Rigby A.C."/>
            <person name="Alper S.L."/>
        </authorList>
    </citation>
    <scope>NUCLEOTIDE SEQUENCE</scope>
</reference>
<sequence length="86" mass="8894">MTWRAPARLRMADASAALDAGRAAIDAGETRIDLSAATDVDSSAVALLLAWQRAADRRSLAFEGASPALAELARLYGVGELVGLPA</sequence>
<dbReference type="Pfam" id="PF13466">
    <property type="entry name" value="STAS_2"/>
    <property type="match status" value="1"/>
</dbReference>
<dbReference type="PROSITE" id="PS50801">
    <property type="entry name" value="STAS"/>
    <property type="match status" value="1"/>
</dbReference>
<dbReference type="InterPro" id="IPR058548">
    <property type="entry name" value="MlaB-like_STAS"/>
</dbReference>
<evidence type="ECO:0000313" key="2">
    <source>
        <dbReference type="Proteomes" id="UP000675920"/>
    </source>
</evidence>
<reference evidence="3" key="1">
    <citation type="journal article" date="2000" name="Curr. Biol.">
        <title>The STAS domain - a link between anion transporters and antisigma-factor antagonists.</title>
        <authorList>
            <person name="Aravind L."/>
            <person name="Koonin E.V."/>
        </authorList>
    </citation>
    <scope>NUCLEOTIDE SEQUENCE</scope>
</reference>
<dbReference type="OrthoDB" id="9156744at2"/>
<accession>A0A8B6X866</accession>
<dbReference type="SUPFAM" id="SSF52091">
    <property type="entry name" value="SpoIIaa-like"/>
    <property type="match status" value="1"/>
</dbReference>
<dbReference type="RefSeq" id="WP_034412100.1">
    <property type="nucleotide sequence ID" value="NZ_AXWS01000019.1"/>
</dbReference>
<protein>
    <submittedName>
        <fullName evidence="3">STAS domain-containing protein</fullName>
    </submittedName>
</protein>
<reference evidence="3" key="3">
    <citation type="submission" date="2025-08" db="UniProtKB">
        <authorList>
            <consortium name="RefSeq"/>
        </authorList>
    </citation>
    <scope>IDENTIFICATION</scope>
</reference>
<keyword evidence="2" id="KW-1185">Reference proteome</keyword>